<name>A0A6H0ZJ01_9HYPH</name>
<evidence type="ECO:0000256" key="7">
    <source>
        <dbReference type="RuleBase" id="RU000481"/>
    </source>
</evidence>
<proteinExistence type="inferred from homology"/>
<dbReference type="GO" id="GO:0030170">
    <property type="term" value="F:pyridoxal phosphate binding"/>
    <property type="evidence" value="ECO:0007669"/>
    <property type="project" value="InterPro"/>
</dbReference>
<dbReference type="Gene3D" id="3.90.1150.10">
    <property type="entry name" value="Aspartate Aminotransferase, domain 1"/>
    <property type="match status" value="1"/>
</dbReference>
<dbReference type="PANTHER" id="PTHR11879:SF22">
    <property type="entry name" value="ASPARTATE AMINOTRANSFERASE, MITOCHONDRIAL"/>
    <property type="match status" value="1"/>
</dbReference>
<accession>A0A6H0ZJ01</accession>
<dbReference type="NCBIfam" id="NF006719">
    <property type="entry name" value="PRK09257.1"/>
    <property type="match status" value="1"/>
</dbReference>
<keyword evidence="6" id="KW-0663">Pyridoxal phosphate</keyword>
<evidence type="ECO:0000256" key="5">
    <source>
        <dbReference type="ARBA" id="ARBA00022679"/>
    </source>
</evidence>
<dbReference type="Gene3D" id="3.40.640.10">
    <property type="entry name" value="Type I PLP-dependent aspartate aminotransferase-like (Major domain)"/>
    <property type="match status" value="1"/>
</dbReference>
<dbReference type="PRINTS" id="PR00799">
    <property type="entry name" value="TRANSAMINASE"/>
</dbReference>
<dbReference type="InterPro" id="IPR000796">
    <property type="entry name" value="Asp_trans"/>
</dbReference>
<dbReference type="EMBL" id="CP050897">
    <property type="protein sequence ID" value="QIX19974.1"/>
    <property type="molecule type" value="Genomic_DNA"/>
</dbReference>
<reference evidence="9" key="1">
    <citation type="submission" date="2019-07" db="EMBL/GenBank/DDBJ databases">
        <title>FDA dAtabase for Regulatory Grade micrObial Sequences (FDA-ARGOS): Supporting development and validation of Infectious Disease Dx tests.</title>
        <authorList>
            <person name="Bachman M."/>
            <person name="Young C."/>
            <person name="Tallon L."/>
            <person name="Sadzewicz L."/>
            <person name="Vavikolanu K."/>
            <person name="Mehta A."/>
            <person name="Aluvathingal J."/>
            <person name="Nadendla S."/>
            <person name="Nandy P."/>
            <person name="Geyer C."/>
            <person name="Yan Y."/>
            <person name="Sichtig H."/>
        </authorList>
    </citation>
    <scope>NUCLEOTIDE SEQUENCE</scope>
    <source>
        <strain evidence="9">FDAARGOS_618</strain>
        <plasmid evidence="9">unnamed2</plasmid>
    </source>
</reference>
<dbReference type="CDD" id="cd00609">
    <property type="entry name" value="AAT_like"/>
    <property type="match status" value="1"/>
</dbReference>
<organism evidence="10 11">
    <name type="scientific">Agrobacterium pusense</name>
    <dbReference type="NCBI Taxonomy" id="648995"/>
    <lineage>
        <taxon>Bacteria</taxon>
        <taxon>Pseudomonadati</taxon>
        <taxon>Pseudomonadota</taxon>
        <taxon>Alphaproteobacteria</taxon>
        <taxon>Hyphomicrobiales</taxon>
        <taxon>Rhizobiaceae</taxon>
        <taxon>Rhizobium/Agrobacterium group</taxon>
        <taxon>Agrobacterium</taxon>
    </lineage>
</organism>
<keyword evidence="12" id="KW-1185">Reference proteome</keyword>
<gene>
    <name evidence="9" type="ORF">FOB26_02380</name>
    <name evidence="10" type="ORF">FOB41_02035</name>
</gene>
<evidence type="ECO:0000256" key="2">
    <source>
        <dbReference type="ARBA" id="ARBA00007441"/>
    </source>
</evidence>
<evidence type="ECO:0000256" key="4">
    <source>
        <dbReference type="ARBA" id="ARBA00022576"/>
    </source>
</evidence>
<comment type="similarity">
    <text evidence="2 7">Belongs to the class-I pyridoxal-phosphate-dependent aminotransferase family.</text>
</comment>
<dbReference type="PANTHER" id="PTHR11879">
    <property type="entry name" value="ASPARTATE AMINOTRANSFERASE"/>
    <property type="match status" value="1"/>
</dbReference>
<evidence type="ECO:0000259" key="8">
    <source>
        <dbReference type="Pfam" id="PF00155"/>
    </source>
</evidence>
<dbReference type="Proteomes" id="UP000500870">
    <property type="component" value="Plasmid unnamed1"/>
</dbReference>
<evidence type="ECO:0000313" key="10">
    <source>
        <dbReference type="EMBL" id="QIX19974.1"/>
    </source>
</evidence>
<dbReference type="RefSeq" id="WP_052820736.1">
    <property type="nucleotide sequence ID" value="NZ_CP050897.1"/>
</dbReference>
<evidence type="ECO:0000313" key="12">
    <source>
        <dbReference type="Proteomes" id="UP001155820"/>
    </source>
</evidence>
<dbReference type="InterPro" id="IPR015424">
    <property type="entry name" value="PyrdxlP-dep_Trfase"/>
</dbReference>
<evidence type="ECO:0000256" key="3">
    <source>
        <dbReference type="ARBA" id="ARBA00011738"/>
    </source>
</evidence>
<sequence length="397" mass="43582">MSLFQALKPSAPDPVFQLSTKFRADPRPRKLDLGVGVFKDINGKTPVLKAVREAQSVVLQGETSKAYEGLSGYAPLNEECMRLVFGPSLETQRFAALQTPGGAAAVRLLAELIKLAKPDTTVWISEETWAPHFTIVSAAGLRWKTYRHYDRTNGLADFESLESDLKGAKSGDVVLLHGCCQNPTGADLSEKEWHDLADILLERNLVPLLDIAYQGFGAGLNEDAIAVRILAKKLPELLLAYSFSKNFGVYRDRVGCAVVMSEGAAATRLAVDSLVLVARGMYSMPPHHGAAVVAEILRDAPLKAIWEQELEMMRTQVKETRRSFSEELRSRLGDGRFDFIQGQNGMFSLLPLSKGVVEHLQEKHAIYMPDNGRINLAGMSGPAIHQVADALIDSIRN</sequence>
<geneLocation type="plasmid" evidence="9">
    <name>unnamed2</name>
</geneLocation>
<dbReference type="PROSITE" id="PS00105">
    <property type="entry name" value="AA_TRANSFER_CLASS_1"/>
    <property type="match status" value="1"/>
</dbReference>
<evidence type="ECO:0000256" key="6">
    <source>
        <dbReference type="ARBA" id="ARBA00022898"/>
    </source>
</evidence>
<comment type="subunit">
    <text evidence="3">Homodimer.</text>
</comment>
<evidence type="ECO:0000256" key="1">
    <source>
        <dbReference type="ARBA" id="ARBA00001933"/>
    </source>
</evidence>
<geneLocation type="plasmid" evidence="10 11">
    <name>unnamed1</name>
</geneLocation>
<feature type="domain" description="Aminotransferase class I/classII large" evidence="8">
    <location>
        <begin position="29"/>
        <end position="391"/>
    </location>
</feature>
<dbReference type="GO" id="GO:0005829">
    <property type="term" value="C:cytosol"/>
    <property type="evidence" value="ECO:0007669"/>
    <property type="project" value="TreeGrafter"/>
</dbReference>
<dbReference type="GO" id="GO:0004838">
    <property type="term" value="F:L-tyrosine-2-oxoglutarate transaminase activity"/>
    <property type="evidence" value="ECO:0007669"/>
    <property type="project" value="TreeGrafter"/>
</dbReference>
<dbReference type="Pfam" id="PF00155">
    <property type="entry name" value="Aminotran_1_2"/>
    <property type="match status" value="1"/>
</dbReference>
<dbReference type="InterPro" id="IPR015421">
    <property type="entry name" value="PyrdxlP-dep_Trfase_major"/>
</dbReference>
<dbReference type="SUPFAM" id="SSF53383">
    <property type="entry name" value="PLP-dependent transferases"/>
    <property type="match status" value="1"/>
</dbReference>
<dbReference type="GO" id="GO:0004069">
    <property type="term" value="F:L-aspartate:2-oxoglutarate aminotransferase activity"/>
    <property type="evidence" value="ECO:0007669"/>
    <property type="project" value="TreeGrafter"/>
</dbReference>
<dbReference type="InterPro" id="IPR015422">
    <property type="entry name" value="PyrdxlP-dep_Trfase_small"/>
</dbReference>
<dbReference type="EMBL" id="JABRWM010000002">
    <property type="protein sequence ID" value="NRF17998.1"/>
    <property type="molecule type" value="Genomic_DNA"/>
</dbReference>
<dbReference type="InterPro" id="IPR004838">
    <property type="entry name" value="NHTrfase_class1_PyrdxlP-BS"/>
</dbReference>
<dbReference type="EC" id="2.6.1.-" evidence="7"/>
<dbReference type="GO" id="GO:0042802">
    <property type="term" value="F:identical protein binding"/>
    <property type="evidence" value="ECO:0007669"/>
    <property type="project" value="TreeGrafter"/>
</dbReference>
<dbReference type="AlphaFoldDB" id="A0A6H0ZJ01"/>
<dbReference type="InterPro" id="IPR004839">
    <property type="entry name" value="Aminotransferase_I/II_large"/>
</dbReference>
<comment type="cofactor">
    <cofactor evidence="1 7">
        <name>pyridoxal 5'-phosphate</name>
        <dbReference type="ChEBI" id="CHEBI:597326"/>
    </cofactor>
</comment>
<dbReference type="Proteomes" id="UP001155820">
    <property type="component" value="Unassembled WGS sequence"/>
</dbReference>
<evidence type="ECO:0000313" key="9">
    <source>
        <dbReference type="EMBL" id="NRF17998.1"/>
    </source>
</evidence>
<keyword evidence="5 7" id="KW-0808">Transferase</keyword>
<protein>
    <recommendedName>
        <fullName evidence="7">Aminotransferase</fullName>
        <ecNumber evidence="7">2.6.1.-</ecNumber>
    </recommendedName>
</protein>
<keyword evidence="4 7" id="KW-0032">Aminotransferase</keyword>
<dbReference type="GO" id="GO:0033585">
    <property type="term" value="P:L-phenylalanine biosynthetic process from chorismate via phenylpyruvate"/>
    <property type="evidence" value="ECO:0007669"/>
    <property type="project" value="TreeGrafter"/>
</dbReference>
<reference evidence="10 11" key="2">
    <citation type="submission" date="2020-04" db="EMBL/GenBank/DDBJ databases">
        <title>FDA dAtabase for Regulatory Grade micrObial Sequences (FDA-ARGOS): Supporting development and validation of Infectious Disease Dx tests.</title>
        <authorList>
            <person name="Sciortino C."/>
            <person name="Tallon L."/>
            <person name="Sadzewicz L."/>
            <person name="Vavikolanu K."/>
            <person name="Mehta A."/>
            <person name="Aluvathingal J."/>
            <person name="Nadendla S."/>
            <person name="Nandy P."/>
            <person name="Geyer C."/>
            <person name="Yan Y."/>
            <person name="Sichtig H."/>
        </authorList>
    </citation>
    <scope>NUCLEOTIDE SEQUENCE [LARGE SCALE GENOMIC DNA]</scope>
    <source>
        <strain evidence="10 11">FDAARGOS_633</strain>
        <plasmid evidence="10 11">unnamed1</plasmid>
    </source>
</reference>
<evidence type="ECO:0000313" key="11">
    <source>
        <dbReference type="Proteomes" id="UP000500870"/>
    </source>
</evidence>
<keyword evidence="10" id="KW-0614">Plasmid</keyword>